<keyword evidence="5" id="KW-0029">Amino-acid transport</keyword>
<gene>
    <name evidence="10" type="ORF">LCGC14_0604750</name>
</gene>
<dbReference type="EMBL" id="LAZR01000983">
    <property type="protein sequence ID" value="KKN53195.1"/>
    <property type="molecule type" value="Genomic_DNA"/>
</dbReference>
<dbReference type="GO" id="GO:0005886">
    <property type="term" value="C:plasma membrane"/>
    <property type="evidence" value="ECO:0007669"/>
    <property type="project" value="UniProtKB-SubCell"/>
</dbReference>
<dbReference type="InterPro" id="IPR052157">
    <property type="entry name" value="BCAA_transport_permease"/>
</dbReference>
<evidence type="ECO:0000256" key="9">
    <source>
        <dbReference type="SAM" id="Phobius"/>
    </source>
</evidence>
<feature type="transmembrane region" description="Helical" evidence="9">
    <location>
        <begin position="265"/>
        <end position="286"/>
    </location>
</feature>
<evidence type="ECO:0000256" key="8">
    <source>
        <dbReference type="ARBA" id="ARBA00037998"/>
    </source>
</evidence>
<protein>
    <recommendedName>
        <fullName evidence="11">Branched-chain amino acid ABC transporter permease</fullName>
    </recommendedName>
</protein>
<dbReference type="GO" id="GO:0022857">
    <property type="term" value="F:transmembrane transporter activity"/>
    <property type="evidence" value="ECO:0007669"/>
    <property type="project" value="InterPro"/>
</dbReference>
<feature type="transmembrane region" description="Helical" evidence="9">
    <location>
        <begin position="12"/>
        <end position="35"/>
    </location>
</feature>
<name>A0A0F9R9K6_9ZZZZ</name>
<evidence type="ECO:0000313" key="10">
    <source>
        <dbReference type="EMBL" id="KKN53195.1"/>
    </source>
</evidence>
<comment type="subcellular location">
    <subcellularLocation>
        <location evidence="1">Cell membrane</location>
        <topology evidence="1">Multi-pass membrane protein</topology>
    </subcellularLocation>
</comment>
<dbReference type="AlphaFoldDB" id="A0A0F9R9K6"/>
<evidence type="ECO:0000256" key="5">
    <source>
        <dbReference type="ARBA" id="ARBA00022970"/>
    </source>
</evidence>
<reference evidence="10" key="1">
    <citation type="journal article" date="2015" name="Nature">
        <title>Complex archaea that bridge the gap between prokaryotes and eukaryotes.</title>
        <authorList>
            <person name="Spang A."/>
            <person name="Saw J.H."/>
            <person name="Jorgensen S.L."/>
            <person name="Zaremba-Niedzwiedzka K."/>
            <person name="Martijn J."/>
            <person name="Lind A.E."/>
            <person name="van Eijk R."/>
            <person name="Schleper C."/>
            <person name="Guy L."/>
            <person name="Ettema T.J."/>
        </authorList>
    </citation>
    <scope>NUCLEOTIDE SEQUENCE</scope>
</reference>
<comment type="similarity">
    <text evidence="8">Belongs to the binding-protein-dependent transport system permease family. LivHM subfamily.</text>
</comment>
<proteinExistence type="inferred from homology"/>
<comment type="caution">
    <text evidence="10">The sequence shown here is derived from an EMBL/GenBank/DDBJ whole genome shotgun (WGS) entry which is preliminary data.</text>
</comment>
<dbReference type="InterPro" id="IPR001851">
    <property type="entry name" value="ABC_transp_permease"/>
</dbReference>
<keyword evidence="3" id="KW-1003">Cell membrane</keyword>
<keyword evidence="2" id="KW-0813">Transport</keyword>
<evidence type="ECO:0000256" key="2">
    <source>
        <dbReference type="ARBA" id="ARBA00022448"/>
    </source>
</evidence>
<evidence type="ECO:0000256" key="4">
    <source>
        <dbReference type="ARBA" id="ARBA00022692"/>
    </source>
</evidence>
<keyword evidence="6 9" id="KW-1133">Transmembrane helix</keyword>
<evidence type="ECO:0008006" key="11">
    <source>
        <dbReference type="Google" id="ProtNLM"/>
    </source>
</evidence>
<dbReference type="GO" id="GO:0006865">
    <property type="term" value="P:amino acid transport"/>
    <property type="evidence" value="ECO:0007669"/>
    <property type="project" value="UniProtKB-KW"/>
</dbReference>
<feature type="transmembrane region" description="Helical" evidence="9">
    <location>
        <begin position="96"/>
        <end position="118"/>
    </location>
</feature>
<keyword evidence="4 9" id="KW-0812">Transmembrane</keyword>
<evidence type="ECO:0000256" key="1">
    <source>
        <dbReference type="ARBA" id="ARBA00004651"/>
    </source>
</evidence>
<organism evidence="10">
    <name type="scientific">marine sediment metagenome</name>
    <dbReference type="NCBI Taxonomy" id="412755"/>
    <lineage>
        <taxon>unclassified sequences</taxon>
        <taxon>metagenomes</taxon>
        <taxon>ecological metagenomes</taxon>
    </lineage>
</organism>
<feature type="transmembrane region" description="Helical" evidence="9">
    <location>
        <begin position="193"/>
        <end position="214"/>
    </location>
</feature>
<feature type="transmembrane region" description="Helical" evidence="9">
    <location>
        <begin position="138"/>
        <end position="163"/>
    </location>
</feature>
<feature type="transmembrane region" description="Helical" evidence="9">
    <location>
        <begin position="62"/>
        <end position="84"/>
    </location>
</feature>
<dbReference type="PANTHER" id="PTHR11795">
    <property type="entry name" value="BRANCHED-CHAIN AMINO ACID TRANSPORT SYSTEM PERMEASE PROTEIN LIVH"/>
    <property type="match status" value="1"/>
</dbReference>
<accession>A0A0F9R9K6</accession>
<dbReference type="Pfam" id="PF02653">
    <property type="entry name" value="BPD_transp_2"/>
    <property type="match status" value="1"/>
</dbReference>
<dbReference type="CDD" id="cd06582">
    <property type="entry name" value="TM_PBP1_LivH_like"/>
    <property type="match status" value="1"/>
</dbReference>
<evidence type="ECO:0000256" key="3">
    <source>
        <dbReference type="ARBA" id="ARBA00022475"/>
    </source>
</evidence>
<feature type="transmembrane region" description="Helical" evidence="9">
    <location>
        <begin position="226"/>
        <end position="253"/>
    </location>
</feature>
<dbReference type="PANTHER" id="PTHR11795:SF445">
    <property type="entry name" value="AMINO ACID ABC TRANSPORTER PERMEASE PROTEIN"/>
    <property type="match status" value="1"/>
</dbReference>
<evidence type="ECO:0000256" key="7">
    <source>
        <dbReference type="ARBA" id="ARBA00023136"/>
    </source>
</evidence>
<evidence type="ECO:0000256" key="6">
    <source>
        <dbReference type="ARBA" id="ARBA00022989"/>
    </source>
</evidence>
<sequence>MDLFLQTIINGVLIGGILISLTIGFQLTFGVLHVIDFAVGGWVMLGGYAAYWLVELAGIDPFISIFLVFALFALIGGAIGPLIYHVRTSRYARPDLMALAFTFGLFLLMRGGALWLWSYNSRNVESVFSGEFLTLGPVTIPLLRLSAFLMAIVICLGVFVLLYRTRFGMAVRAVAQNRDHAGLMGVNVKRVSAYVYGLYTGITASAGGLIATIYSVNPSVGIRYTLFAFFVAVLAGLGSVGGVLIAGLALGLMESIVSTYIGTRYSLLVVFGVLFLVLLVAPKGVLGRGI</sequence>
<keyword evidence="7 9" id="KW-0472">Membrane</keyword>